<evidence type="ECO:0000256" key="1">
    <source>
        <dbReference type="ARBA" id="ARBA00009477"/>
    </source>
</evidence>
<organism evidence="5 6">
    <name type="scientific">Halarcobacter mediterraneus</name>
    <dbReference type="NCBI Taxonomy" id="2023153"/>
    <lineage>
        <taxon>Bacteria</taxon>
        <taxon>Pseudomonadati</taxon>
        <taxon>Campylobacterota</taxon>
        <taxon>Epsilonproteobacteria</taxon>
        <taxon>Campylobacterales</taxon>
        <taxon>Arcobacteraceae</taxon>
        <taxon>Halarcobacter</taxon>
    </lineage>
</organism>
<keyword evidence="3" id="KW-0812">Transmembrane</keyword>
<dbReference type="EMBL" id="NXIE01000002">
    <property type="protein sequence ID" value="RXK13136.1"/>
    <property type="molecule type" value="Genomic_DNA"/>
</dbReference>
<comment type="caution">
    <text evidence="5">The sequence shown here is derived from an EMBL/GenBank/DDBJ whole genome shotgun (WGS) entry which is preliminary data.</text>
</comment>
<dbReference type="Gene3D" id="2.40.420.20">
    <property type="match status" value="1"/>
</dbReference>
<comment type="similarity">
    <text evidence="1">Belongs to the membrane fusion protein (MFP) (TC 8.A.1) family.</text>
</comment>
<gene>
    <name evidence="5" type="ORF">CP965_04885</name>
</gene>
<dbReference type="AlphaFoldDB" id="A0A4Q1AUR2"/>
<dbReference type="RefSeq" id="WP_129060956.1">
    <property type="nucleotide sequence ID" value="NZ_NXIE01000002.1"/>
</dbReference>
<dbReference type="InterPro" id="IPR058625">
    <property type="entry name" value="MdtA-like_BSH"/>
</dbReference>
<dbReference type="OrthoDB" id="9772050at2"/>
<keyword evidence="3" id="KW-0472">Membrane</keyword>
<dbReference type="PANTHER" id="PTHR30469">
    <property type="entry name" value="MULTIDRUG RESISTANCE PROTEIN MDTA"/>
    <property type="match status" value="1"/>
</dbReference>
<accession>A0A4Q1AUR2</accession>
<proteinExistence type="inferred from homology"/>
<dbReference type="PANTHER" id="PTHR30469:SF12">
    <property type="entry name" value="MULTIDRUG RESISTANCE PROTEIN MDTA"/>
    <property type="match status" value="1"/>
</dbReference>
<evidence type="ECO:0000313" key="5">
    <source>
        <dbReference type="EMBL" id="RXK13136.1"/>
    </source>
</evidence>
<dbReference type="Gene3D" id="2.40.50.100">
    <property type="match status" value="1"/>
</dbReference>
<dbReference type="NCBIfam" id="TIGR01730">
    <property type="entry name" value="RND_mfp"/>
    <property type="match status" value="1"/>
</dbReference>
<keyword evidence="6" id="KW-1185">Reference proteome</keyword>
<evidence type="ECO:0000259" key="4">
    <source>
        <dbReference type="Pfam" id="PF25917"/>
    </source>
</evidence>
<keyword evidence="2" id="KW-0175">Coiled coil</keyword>
<evidence type="ECO:0000313" key="6">
    <source>
        <dbReference type="Proteomes" id="UP000289718"/>
    </source>
</evidence>
<evidence type="ECO:0000256" key="3">
    <source>
        <dbReference type="SAM" id="Phobius"/>
    </source>
</evidence>
<dbReference type="Proteomes" id="UP000289718">
    <property type="component" value="Unassembled WGS sequence"/>
</dbReference>
<keyword evidence="3" id="KW-1133">Transmembrane helix</keyword>
<reference evidence="5 6" key="1">
    <citation type="submission" date="2017-09" db="EMBL/GenBank/DDBJ databases">
        <title>Genomics of the genus Arcobacter.</title>
        <authorList>
            <person name="Perez-Cataluna A."/>
            <person name="Figueras M.J."/>
            <person name="Salas-Masso N."/>
        </authorList>
    </citation>
    <scope>NUCLEOTIDE SEQUENCE [LARGE SCALE GENOMIC DNA]</scope>
    <source>
        <strain evidence="5 6">F156-34</strain>
    </source>
</reference>
<dbReference type="Gene3D" id="2.40.30.170">
    <property type="match status" value="1"/>
</dbReference>
<protein>
    <submittedName>
        <fullName evidence="5">Efflux transporter periplasmic adaptor subunit</fullName>
    </submittedName>
</protein>
<dbReference type="Gene3D" id="1.10.287.470">
    <property type="entry name" value="Helix hairpin bin"/>
    <property type="match status" value="1"/>
</dbReference>
<dbReference type="InterPro" id="IPR006143">
    <property type="entry name" value="RND_pump_MFP"/>
</dbReference>
<evidence type="ECO:0000256" key="2">
    <source>
        <dbReference type="SAM" id="Coils"/>
    </source>
</evidence>
<name>A0A4Q1AUR2_9BACT</name>
<dbReference type="SUPFAM" id="SSF111369">
    <property type="entry name" value="HlyD-like secretion proteins"/>
    <property type="match status" value="1"/>
</dbReference>
<feature type="domain" description="Multidrug resistance protein MdtA-like barrel-sandwich hybrid" evidence="4">
    <location>
        <begin position="69"/>
        <end position="209"/>
    </location>
</feature>
<sequence>MKKSLKLLIPFIIIILTILIVYIIFTNPPKARTQTPKNSKVEVEIQKLKYKNFLVKLDSFGTAQAETQSTLSSQVSGKIIYVNENFKNGGFFKNKELLVQIEDTDYKADVKIAQAELLLAKQALLEEEAKAKQAKEDWEKFNINEEPNSLVLRIPQLESAKANVIAAQANLEKAKLNLQRTKILAPYKGRVIEKNISIAQVIANNEQIGTIFSNSAIEIRLPIKNKDLKLIDINKNNKVVFISETSKEQYNGKIVRSESTIDSNTKQLYLIAKIKDNNEKIKIGEYLSAKIEAKELKNVIIIPNDSIYQSSYVYLEKNGMLLRKDIEILWQDDKNSLIQKGLKQGDHLVLTTLGQVSSGTKVKVLNQKGEK</sequence>
<dbReference type="Pfam" id="PF25917">
    <property type="entry name" value="BSH_RND"/>
    <property type="match status" value="1"/>
</dbReference>
<dbReference type="GO" id="GO:0015562">
    <property type="term" value="F:efflux transmembrane transporter activity"/>
    <property type="evidence" value="ECO:0007669"/>
    <property type="project" value="TreeGrafter"/>
</dbReference>
<feature type="transmembrane region" description="Helical" evidence="3">
    <location>
        <begin position="7"/>
        <end position="25"/>
    </location>
</feature>
<dbReference type="GO" id="GO:1990281">
    <property type="term" value="C:efflux pump complex"/>
    <property type="evidence" value="ECO:0007669"/>
    <property type="project" value="TreeGrafter"/>
</dbReference>
<feature type="coiled-coil region" evidence="2">
    <location>
        <begin position="115"/>
        <end position="177"/>
    </location>
</feature>